<feature type="region of interest" description="Disordered" evidence="2">
    <location>
        <begin position="880"/>
        <end position="926"/>
    </location>
</feature>
<evidence type="ECO:0000256" key="2">
    <source>
        <dbReference type="SAM" id="MobiDB-lite"/>
    </source>
</evidence>
<evidence type="ECO:0000313" key="4">
    <source>
        <dbReference type="EMBL" id="CAF1386902.1"/>
    </source>
</evidence>
<reference evidence="4" key="1">
    <citation type="submission" date="2021-02" db="EMBL/GenBank/DDBJ databases">
        <authorList>
            <person name="Nowell W R."/>
        </authorList>
    </citation>
    <scope>NUCLEOTIDE SEQUENCE</scope>
</reference>
<evidence type="ECO:0000256" key="1">
    <source>
        <dbReference type="SAM" id="Coils"/>
    </source>
</evidence>
<protein>
    <recommendedName>
        <fullName evidence="3">C2H2-type domain-containing protein</fullName>
    </recommendedName>
</protein>
<dbReference type="PROSITE" id="PS00028">
    <property type="entry name" value="ZINC_FINGER_C2H2_1"/>
    <property type="match status" value="1"/>
</dbReference>
<feature type="non-terminal residue" evidence="4">
    <location>
        <position position="926"/>
    </location>
</feature>
<evidence type="ECO:0000313" key="6">
    <source>
        <dbReference type="Proteomes" id="UP000663829"/>
    </source>
</evidence>
<organism evidence="4 6">
    <name type="scientific">Didymodactylos carnosus</name>
    <dbReference type="NCBI Taxonomy" id="1234261"/>
    <lineage>
        <taxon>Eukaryota</taxon>
        <taxon>Metazoa</taxon>
        <taxon>Spiralia</taxon>
        <taxon>Gnathifera</taxon>
        <taxon>Rotifera</taxon>
        <taxon>Eurotatoria</taxon>
        <taxon>Bdelloidea</taxon>
        <taxon>Philodinida</taxon>
        <taxon>Philodinidae</taxon>
        <taxon>Didymodactylos</taxon>
    </lineage>
</organism>
<dbReference type="AlphaFoldDB" id="A0A815K643"/>
<name>A0A815K643_9BILA</name>
<dbReference type="EMBL" id="CAJOBC010082152">
    <property type="protein sequence ID" value="CAF4281741.1"/>
    <property type="molecule type" value="Genomic_DNA"/>
</dbReference>
<evidence type="ECO:0000313" key="5">
    <source>
        <dbReference type="EMBL" id="CAF4281741.1"/>
    </source>
</evidence>
<proteinExistence type="predicted"/>
<sequence length="926" mass="105885">KISLRLALLVQSDYPEVKNSYGEWICTHCRHRWQGAIPNAGDDDDVFVPRSTEATEEQQSGKDKRETLIKFLRMCGSKKEPWVTKDYSRFGRQVKKNFLSNSRSIIKTVTSYIAPNDTDEVIHDIFHTKKDTTNCKLDKQFISVMEAISDAYNNAEKWTTRREILSVVAPKINYKLVQPFIPGITKYRSSAVRRHALEFGTGKHIESTPVLRQRFEDYQVEHFIDFILSPHICTDMPFGEQCLKVSDGTELLVPNTIRNLIPSRIIDQYYSYILENSPGFSPLGLNDLTMDINNKRSILDNIKRARMYLKSDYRVHVSKSSTVADHCANFALSCPKDKDYQQKCDHNHDDICDECQNLSTTLERIENEIKSNIENEEFLDRTLAKLNISREAITAFKSHLLRSVNQDLSRQELLENLDDDSIYIFMDFAMKWLSELFMESQESFFGKRGLNDDSDNSSESEEEHNFSTKIYSNKVFVHVMEHCTQDSEVVTAILHDVLKRIKAESPSTQHVFLRSAGCYHSAATILSLQQVSKETGIKIERMDFSDPQAGKSICDRYAAIIKANSYNGVKGVQAFECKLISNKDKPTFSIPKISTTYNFGFETNGIRLHRAWKVGAGKFILWKDLKCANVISHLQCVDSGSRPHVLSTMTNTGIKSKESTASYTTTTTAEIRHDISSTSSKLYECPEEGCVASFIKNGYLINHITSGKHRRKVERISMKDQGIHLYHSKLETIGDRRMISLMLESTSATKYQTNIVIGFAKRAYRHSFKSCTNPLFNQQIFRRFKKQNAVEAEEVATEMQQKKGLNGKFYFTSKEFLKAGQIRSFFYRMKQLQDKQQSAGKPMSDILLSPPPIIEIDEEDDEEFDDEQVFVEVGQRADLREAMGLPSSRASRQPPAREHTIPPDKRLAKSTPDVSAKQHSSKKTKQ</sequence>
<evidence type="ECO:0000259" key="3">
    <source>
        <dbReference type="PROSITE" id="PS00028"/>
    </source>
</evidence>
<feature type="coiled-coil region" evidence="1">
    <location>
        <begin position="348"/>
        <end position="375"/>
    </location>
</feature>
<gene>
    <name evidence="4" type="ORF">GPM918_LOCUS32600</name>
    <name evidence="5" type="ORF">SRO942_LOCUS33270</name>
</gene>
<keyword evidence="6" id="KW-1185">Reference proteome</keyword>
<dbReference type="Proteomes" id="UP000663829">
    <property type="component" value="Unassembled WGS sequence"/>
</dbReference>
<keyword evidence="1" id="KW-0175">Coiled coil</keyword>
<feature type="compositionally biased region" description="Basic and acidic residues" evidence="2">
    <location>
        <begin position="895"/>
        <end position="907"/>
    </location>
</feature>
<dbReference type="OrthoDB" id="10066001at2759"/>
<comment type="caution">
    <text evidence="4">The sequence shown here is derived from an EMBL/GenBank/DDBJ whole genome shotgun (WGS) entry which is preliminary data.</text>
</comment>
<dbReference type="InterPro" id="IPR013087">
    <property type="entry name" value="Znf_C2H2_type"/>
</dbReference>
<dbReference type="Proteomes" id="UP000681722">
    <property type="component" value="Unassembled WGS sequence"/>
</dbReference>
<accession>A0A815K643</accession>
<feature type="domain" description="C2H2-type" evidence="3">
    <location>
        <begin position="685"/>
        <end position="709"/>
    </location>
</feature>
<dbReference type="PANTHER" id="PTHR33845:SF1">
    <property type="entry name" value="C2H2-TYPE DOMAIN-CONTAINING PROTEIN"/>
    <property type="match status" value="1"/>
</dbReference>
<dbReference type="PANTHER" id="PTHR33845">
    <property type="entry name" value="C2H2-TYPE DOMAIN-CONTAINING PROTEIN"/>
    <property type="match status" value="1"/>
</dbReference>
<dbReference type="EMBL" id="CAJNOQ010016750">
    <property type="protein sequence ID" value="CAF1386902.1"/>
    <property type="molecule type" value="Genomic_DNA"/>
</dbReference>